<protein>
    <recommendedName>
        <fullName evidence="3">Secreted protein</fullName>
    </recommendedName>
</protein>
<reference evidence="1 2" key="1">
    <citation type="submission" date="2021-06" db="EMBL/GenBank/DDBJ databases">
        <title>Caerostris extrusa draft genome.</title>
        <authorList>
            <person name="Kono N."/>
            <person name="Arakawa K."/>
        </authorList>
    </citation>
    <scope>NUCLEOTIDE SEQUENCE [LARGE SCALE GENOMIC DNA]</scope>
</reference>
<keyword evidence="2" id="KW-1185">Reference proteome</keyword>
<sequence>MWWLRPLYGTLLGVKTLAVGPGIPFCWGFVNGQTLCLLREQGGSSGGHRAHITATLELRTTIIKNLPTFGGAATLRNSLGVKTLAVGPRNSFCWGFVNGQTLCLLREQGGSSGVNGGWSFEIVKPNYVLIVPPCNRCLKHSEELCYPRKSTTISYIHICNRRLSQKFY</sequence>
<organism evidence="1 2">
    <name type="scientific">Caerostris extrusa</name>
    <name type="common">Bark spider</name>
    <name type="synonym">Caerostris bankana</name>
    <dbReference type="NCBI Taxonomy" id="172846"/>
    <lineage>
        <taxon>Eukaryota</taxon>
        <taxon>Metazoa</taxon>
        <taxon>Ecdysozoa</taxon>
        <taxon>Arthropoda</taxon>
        <taxon>Chelicerata</taxon>
        <taxon>Arachnida</taxon>
        <taxon>Araneae</taxon>
        <taxon>Araneomorphae</taxon>
        <taxon>Entelegynae</taxon>
        <taxon>Araneoidea</taxon>
        <taxon>Araneidae</taxon>
        <taxon>Caerostris</taxon>
    </lineage>
</organism>
<evidence type="ECO:0000313" key="1">
    <source>
        <dbReference type="EMBL" id="GIX73891.1"/>
    </source>
</evidence>
<name>A0AAV4MN95_CAEEX</name>
<dbReference type="EMBL" id="BPLR01002454">
    <property type="protein sequence ID" value="GIX73891.1"/>
    <property type="molecule type" value="Genomic_DNA"/>
</dbReference>
<comment type="caution">
    <text evidence="1">The sequence shown here is derived from an EMBL/GenBank/DDBJ whole genome shotgun (WGS) entry which is preliminary data.</text>
</comment>
<evidence type="ECO:0008006" key="3">
    <source>
        <dbReference type="Google" id="ProtNLM"/>
    </source>
</evidence>
<dbReference type="AlphaFoldDB" id="A0AAV4MN95"/>
<dbReference type="Proteomes" id="UP001054945">
    <property type="component" value="Unassembled WGS sequence"/>
</dbReference>
<evidence type="ECO:0000313" key="2">
    <source>
        <dbReference type="Proteomes" id="UP001054945"/>
    </source>
</evidence>
<gene>
    <name evidence="1" type="ORF">CEXT_51011</name>
</gene>
<accession>A0AAV4MN95</accession>
<proteinExistence type="predicted"/>